<evidence type="ECO:0000313" key="2">
    <source>
        <dbReference type="Proteomes" id="UP001497535"/>
    </source>
</evidence>
<dbReference type="EMBL" id="CAVMJV010000122">
    <property type="protein sequence ID" value="CAK5106550.1"/>
    <property type="molecule type" value="Genomic_DNA"/>
</dbReference>
<organism evidence="1 2">
    <name type="scientific">Meloidogyne enterolobii</name>
    <name type="common">Root-knot nematode worm</name>
    <name type="synonym">Meloidogyne mayaguensis</name>
    <dbReference type="NCBI Taxonomy" id="390850"/>
    <lineage>
        <taxon>Eukaryota</taxon>
        <taxon>Metazoa</taxon>
        <taxon>Ecdysozoa</taxon>
        <taxon>Nematoda</taxon>
        <taxon>Chromadorea</taxon>
        <taxon>Rhabditida</taxon>
        <taxon>Tylenchina</taxon>
        <taxon>Tylenchomorpha</taxon>
        <taxon>Tylenchoidea</taxon>
        <taxon>Meloidogynidae</taxon>
        <taxon>Meloidogyninae</taxon>
        <taxon>Meloidogyne</taxon>
    </lineage>
</organism>
<protein>
    <submittedName>
        <fullName evidence="1">Uncharacterized protein</fullName>
    </submittedName>
</protein>
<name>A0ACB1AVK1_MELEN</name>
<reference evidence="1" key="1">
    <citation type="submission" date="2023-11" db="EMBL/GenBank/DDBJ databases">
        <authorList>
            <person name="Poullet M."/>
        </authorList>
    </citation>
    <scope>NUCLEOTIDE SEQUENCE</scope>
    <source>
        <strain evidence="1">E1834</strain>
    </source>
</reference>
<proteinExistence type="predicted"/>
<sequence length="58" mass="6919">MVIWSFPKIGGRFAFNWVLNLLIEWSMKISLGSRFHMVVVLFMKEFEVLLVLCETWII</sequence>
<dbReference type="Proteomes" id="UP001497535">
    <property type="component" value="Unassembled WGS sequence"/>
</dbReference>
<accession>A0ACB1AVK1</accession>
<keyword evidence="2" id="KW-1185">Reference proteome</keyword>
<comment type="caution">
    <text evidence="1">The sequence shown here is derived from an EMBL/GenBank/DDBJ whole genome shotgun (WGS) entry which is preliminary data.</text>
</comment>
<evidence type="ECO:0000313" key="1">
    <source>
        <dbReference type="EMBL" id="CAK5106550.1"/>
    </source>
</evidence>
<gene>
    <name evidence="1" type="ORF">MENTE1834_LOCUS43491</name>
</gene>